<evidence type="ECO:0000313" key="3">
    <source>
        <dbReference type="Proteomes" id="UP000010411"/>
    </source>
</evidence>
<keyword evidence="3" id="KW-1185">Reference proteome</keyword>
<dbReference type="EMBL" id="AEJC01000331">
    <property type="protein sequence ID" value="EKX64937.1"/>
    <property type="molecule type" value="Genomic_DNA"/>
</dbReference>
<feature type="region of interest" description="Disordered" evidence="1">
    <location>
        <begin position="1"/>
        <end position="29"/>
    </location>
</feature>
<proteinExistence type="predicted"/>
<protein>
    <submittedName>
        <fullName evidence="2">Uncharacterized protein</fullName>
    </submittedName>
</protein>
<evidence type="ECO:0000313" key="2">
    <source>
        <dbReference type="EMBL" id="EKX64937.1"/>
    </source>
</evidence>
<dbReference type="Proteomes" id="UP000010411">
    <property type="component" value="Unassembled WGS sequence"/>
</dbReference>
<sequence length="40" mass="4617">MRWSASVPSRPVDENSGPDGSKRFRPHLADRRKLWRAPLS</sequence>
<dbReference type="AlphaFoldDB" id="L1KWE1"/>
<reference evidence="2 3" key="1">
    <citation type="submission" date="2012-11" db="EMBL/GenBank/DDBJ databases">
        <authorList>
            <person name="Huguet-Tapia J.C."/>
            <person name="Durkin A.S."/>
            <person name="Pettis G.S."/>
            <person name="Badger J.H."/>
        </authorList>
    </citation>
    <scope>NUCLEOTIDE SEQUENCE [LARGE SCALE GENOMIC DNA]</scope>
    <source>
        <strain evidence="2 3">91-03</strain>
    </source>
</reference>
<name>L1KWE1_9ACTN</name>
<organism evidence="2 3">
    <name type="scientific">Streptomyces ipomoeae 91-03</name>
    <dbReference type="NCBI Taxonomy" id="698759"/>
    <lineage>
        <taxon>Bacteria</taxon>
        <taxon>Bacillati</taxon>
        <taxon>Actinomycetota</taxon>
        <taxon>Actinomycetes</taxon>
        <taxon>Kitasatosporales</taxon>
        <taxon>Streptomycetaceae</taxon>
        <taxon>Streptomyces</taxon>
    </lineage>
</organism>
<gene>
    <name evidence="2" type="ORF">STRIP9103_08821</name>
</gene>
<evidence type="ECO:0000256" key="1">
    <source>
        <dbReference type="SAM" id="MobiDB-lite"/>
    </source>
</evidence>
<dbReference type="PATRIC" id="fig|698759.3.peg.4424"/>
<comment type="caution">
    <text evidence="2">The sequence shown here is derived from an EMBL/GenBank/DDBJ whole genome shotgun (WGS) entry which is preliminary data.</text>
</comment>
<accession>L1KWE1</accession>